<gene>
    <name evidence="2" type="ORF">LTRI10_LOCUS4936</name>
</gene>
<accession>A0AAV2CNE4</accession>
<reference evidence="2 3" key="1">
    <citation type="submission" date="2024-04" db="EMBL/GenBank/DDBJ databases">
        <authorList>
            <person name="Fracassetti M."/>
        </authorList>
    </citation>
    <scope>NUCLEOTIDE SEQUENCE [LARGE SCALE GENOMIC DNA]</scope>
</reference>
<feature type="region of interest" description="Disordered" evidence="1">
    <location>
        <begin position="64"/>
        <end position="168"/>
    </location>
</feature>
<sequence>MEQKHTMKVSNIHVNGSIVPEVILIDDDDDTAPCGYTESPAKQLTVAATENSNDENNHPIVLGLPCPQTAMESTKKRPHNDKDVNELDRARSASRPRVTNPAPNSILLLPPRTANKGKSDKCLAMPVGKPPLPPHNLSNQQLPLSMTHESHNGDDQSDEDIAEAAKKREGGAWVREFAKELLKGAPLDLLVEKPIEMLPNPSYQDKSFHH</sequence>
<evidence type="ECO:0000256" key="1">
    <source>
        <dbReference type="SAM" id="MobiDB-lite"/>
    </source>
</evidence>
<dbReference type="Proteomes" id="UP001497516">
    <property type="component" value="Chromosome 1"/>
</dbReference>
<proteinExistence type="predicted"/>
<evidence type="ECO:0000313" key="2">
    <source>
        <dbReference type="EMBL" id="CAL1357290.1"/>
    </source>
</evidence>
<dbReference type="EMBL" id="OZ034813">
    <property type="protein sequence ID" value="CAL1357290.1"/>
    <property type="molecule type" value="Genomic_DNA"/>
</dbReference>
<evidence type="ECO:0000313" key="3">
    <source>
        <dbReference type="Proteomes" id="UP001497516"/>
    </source>
</evidence>
<name>A0AAV2CNE4_9ROSI</name>
<dbReference type="AlphaFoldDB" id="A0AAV2CNE4"/>
<feature type="compositionally biased region" description="Basic and acidic residues" evidence="1">
    <location>
        <begin position="80"/>
        <end position="91"/>
    </location>
</feature>
<protein>
    <submittedName>
        <fullName evidence="2">Uncharacterized protein</fullName>
    </submittedName>
</protein>
<organism evidence="2 3">
    <name type="scientific">Linum trigynum</name>
    <dbReference type="NCBI Taxonomy" id="586398"/>
    <lineage>
        <taxon>Eukaryota</taxon>
        <taxon>Viridiplantae</taxon>
        <taxon>Streptophyta</taxon>
        <taxon>Embryophyta</taxon>
        <taxon>Tracheophyta</taxon>
        <taxon>Spermatophyta</taxon>
        <taxon>Magnoliopsida</taxon>
        <taxon>eudicotyledons</taxon>
        <taxon>Gunneridae</taxon>
        <taxon>Pentapetalae</taxon>
        <taxon>rosids</taxon>
        <taxon>fabids</taxon>
        <taxon>Malpighiales</taxon>
        <taxon>Linaceae</taxon>
        <taxon>Linum</taxon>
    </lineage>
</organism>
<keyword evidence="3" id="KW-1185">Reference proteome</keyword>